<feature type="compositionally biased region" description="Polar residues" evidence="1">
    <location>
        <begin position="132"/>
        <end position="143"/>
    </location>
</feature>
<feature type="compositionally biased region" description="Basic and acidic residues" evidence="1">
    <location>
        <begin position="19"/>
        <end position="32"/>
    </location>
</feature>
<keyword evidence="3" id="KW-1185">Reference proteome</keyword>
<evidence type="ECO:0000313" key="2">
    <source>
        <dbReference type="EMBL" id="KAG0148393.1"/>
    </source>
</evidence>
<feature type="compositionally biased region" description="Polar residues" evidence="1">
    <location>
        <begin position="253"/>
        <end position="262"/>
    </location>
</feature>
<feature type="compositionally biased region" description="Polar residues" evidence="1">
    <location>
        <begin position="40"/>
        <end position="57"/>
    </location>
</feature>
<feature type="compositionally biased region" description="Polar residues" evidence="1">
    <location>
        <begin position="219"/>
        <end position="241"/>
    </location>
</feature>
<feature type="compositionally biased region" description="Low complexity" evidence="1">
    <location>
        <begin position="269"/>
        <end position="281"/>
    </location>
</feature>
<feature type="compositionally biased region" description="Polar residues" evidence="1">
    <location>
        <begin position="1"/>
        <end position="10"/>
    </location>
</feature>
<organism evidence="2 3">
    <name type="scientific">Cronartium quercuum f. sp. fusiforme G11</name>
    <dbReference type="NCBI Taxonomy" id="708437"/>
    <lineage>
        <taxon>Eukaryota</taxon>
        <taxon>Fungi</taxon>
        <taxon>Dikarya</taxon>
        <taxon>Basidiomycota</taxon>
        <taxon>Pucciniomycotina</taxon>
        <taxon>Pucciniomycetes</taxon>
        <taxon>Pucciniales</taxon>
        <taxon>Coleosporiaceae</taxon>
        <taxon>Cronartium</taxon>
    </lineage>
</organism>
<dbReference type="AlphaFoldDB" id="A0A9P6NLU4"/>
<name>A0A9P6NLU4_9BASI</name>
<evidence type="ECO:0000313" key="3">
    <source>
        <dbReference type="Proteomes" id="UP000886653"/>
    </source>
</evidence>
<feature type="region of interest" description="Disordered" evidence="1">
    <location>
        <begin position="1"/>
        <end position="168"/>
    </location>
</feature>
<evidence type="ECO:0000256" key="1">
    <source>
        <dbReference type="SAM" id="MobiDB-lite"/>
    </source>
</evidence>
<feature type="region of interest" description="Disordered" evidence="1">
    <location>
        <begin position="180"/>
        <end position="306"/>
    </location>
</feature>
<reference evidence="2" key="1">
    <citation type="submission" date="2013-11" db="EMBL/GenBank/DDBJ databases">
        <title>Genome sequence of the fusiform rust pathogen reveals effectors for host alternation and coevolution with pine.</title>
        <authorList>
            <consortium name="DOE Joint Genome Institute"/>
            <person name="Smith K."/>
            <person name="Pendleton A."/>
            <person name="Kubisiak T."/>
            <person name="Anderson C."/>
            <person name="Salamov A."/>
            <person name="Aerts A."/>
            <person name="Riley R."/>
            <person name="Clum A."/>
            <person name="Lindquist E."/>
            <person name="Ence D."/>
            <person name="Campbell M."/>
            <person name="Kronenberg Z."/>
            <person name="Feau N."/>
            <person name="Dhillon B."/>
            <person name="Hamelin R."/>
            <person name="Burleigh J."/>
            <person name="Smith J."/>
            <person name="Yandell M."/>
            <person name="Nelson C."/>
            <person name="Grigoriev I."/>
            <person name="Davis J."/>
        </authorList>
    </citation>
    <scope>NUCLEOTIDE SEQUENCE</scope>
    <source>
        <strain evidence="2">G11</strain>
    </source>
</reference>
<accession>A0A9P6NLU4</accession>
<dbReference type="Proteomes" id="UP000886653">
    <property type="component" value="Unassembled WGS sequence"/>
</dbReference>
<proteinExistence type="predicted"/>
<sequence>MTESPTPTHSKSYKKRSADRHETLEMEADRADMFPPPLPSSNTQTHNDFINTSNRSTFPHAIRPRPFSAQPLTNSHQPVSHSPVKQTQYRDGSAFSSIPPPTPGRSRSFLISTNQPVNRPMTPTPAFRGVQSFGTDSNESLVSDFTYDRKSHKPKAGRAAIPPSPAKLERKVSQAAPMSKIFTNEERKKRKLEERHLTQTSPVEIENHLAVEMNRAQAHRTSVPQIDPNSMMTKTQANQPRASVDDRDFTPATGPQNFSWTRRANHGESSSSNRDANSRSAPPEDTGESVRFMFSDEDPPASEDNCDWSDRETEVHFHEERQEAEPNLDKYPNLTAGLQTANSMLIPDSLYGQLPFEEWTKVGSLLVDRFSKQVHQAQEIGRRRIQEMKVLNEKIDERFRVLEIRRKELNQRKQNLLRGVKETISASQSYSKT</sequence>
<protein>
    <recommendedName>
        <fullName evidence="4">Extracellular mutant protein 11 C-terminal domain-containing protein</fullName>
    </recommendedName>
</protein>
<comment type="caution">
    <text evidence="2">The sequence shown here is derived from an EMBL/GenBank/DDBJ whole genome shotgun (WGS) entry which is preliminary data.</text>
</comment>
<dbReference type="EMBL" id="MU167237">
    <property type="protein sequence ID" value="KAG0148393.1"/>
    <property type="molecule type" value="Genomic_DNA"/>
</dbReference>
<feature type="compositionally biased region" description="Polar residues" evidence="1">
    <location>
        <begin position="70"/>
        <end position="96"/>
    </location>
</feature>
<feature type="compositionally biased region" description="Acidic residues" evidence="1">
    <location>
        <begin position="295"/>
        <end position="306"/>
    </location>
</feature>
<gene>
    <name evidence="2" type="ORF">CROQUDRAFT_669909</name>
</gene>
<evidence type="ECO:0008006" key="4">
    <source>
        <dbReference type="Google" id="ProtNLM"/>
    </source>
</evidence>
<feature type="compositionally biased region" description="Basic and acidic residues" evidence="1">
    <location>
        <begin position="183"/>
        <end position="197"/>
    </location>
</feature>